<dbReference type="Proteomes" id="UP001056035">
    <property type="component" value="Chromosome"/>
</dbReference>
<dbReference type="Gene3D" id="3.90.1170.50">
    <property type="entry name" value="Aldehyde oxidase/xanthine dehydrogenase, a/b hammerhead"/>
    <property type="match status" value="1"/>
</dbReference>
<dbReference type="InterPro" id="IPR016208">
    <property type="entry name" value="Ald_Oxase/xanthine_DH-like"/>
</dbReference>
<dbReference type="SUPFAM" id="SSF56003">
    <property type="entry name" value="Molybdenum cofactor-binding domain"/>
    <property type="match status" value="1"/>
</dbReference>
<accession>A0ABY5DRT7</accession>
<keyword evidence="1" id="KW-0500">Molybdenum</keyword>
<dbReference type="Pfam" id="PF20256">
    <property type="entry name" value="MoCoBD_2"/>
    <property type="match status" value="2"/>
</dbReference>
<dbReference type="SUPFAM" id="SSF54665">
    <property type="entry name" value="CO dehydrogenase molybdoprotein N-domain-like"/>
    <property type="match status" value="1"/>
</dbReference>
<evidence type="ECO:0000256" key="1">
    <source>
        <dbReference type="ARBA" id="ARBA00022505"/>
    </source>
</evidence>
<reference evidence="4 5" key="1">
    <citation type="submission" date="2022-06" db="EMBL/GenBank/DDBJ databases">
        <title>Paraconexibacter antarcticus.</title>
        <authorList>
            <person name="Kim C.S."/>
        </authorList>
    </citation>
    <scope>NUCLEOTIDE SEQUENCE [LARGE SCALE GENOMIC DNA]</scope>
    <source>
        <strain evidence="4 5">02-257</strain>
    </source>
</reference>
<evidence type="ECO:0000313" key="4">
    <source>
        <dbReference type="EMBL" id="UTI63646.1"/>
    </source>
</evidence>
<dbReference type="SMART" id="SM01008">
    <property type="entry name" value="Ald_Xan_dh_C"/>
    <property type="match status" value="1"/>
</dbReference>
<sequence>MTDQLTRRAAVGEDRRRADGRLKVLGQARYAFEQLPAGAAYLVPLLAPVARGRITAIDAAAALAVDGVLGVLTHENAPALPEHARPPLRILQSPDITHRGQFVGGVLADTPEAAARAAGLVRVEVDAAAHDTALAWDHPDAYVPDTVNPDYPAVTEDGDVDGALASAAHAVDVTYRTPMHHNHPMEPHTTVVTWSDAGVELHESTQHPHGVRATVAELFGLDPETVRVVAPYVGGGFGGKGQLHAHAVLACMAAQTVPGRPVKLALTRRQLVPNAGHRTPTIQRVRLGAEADGRLVAIEHDVAEHTSRITEFAEQTAVATRMMYAAGARRTRHRLVALDVPAPSWMRAPGETPGMYALESALDELACAAGIDPIELRVRNEPETDPSSGKPFSSRGLVACLREGAERFGWAGRDPEPGVRRDGRWLVGSGVAAATYPVYRQSATARVRAFGGGRFGVTIAAADIGTGAWTVLAQIAADALGVAVEDIELRIGDSALPPASVAGGSSGTTTWGTAIVTAAQKLLAEHDGDPPAGAEVTADAPPNPHADDVAMHAFGAHFAEVRVDSDTGEARVARMLGVFAAGRIVNPRTARSQFMGGMTMGLGMALHEATILDHRHGAIVTPDLAEYHVASHADVPALEVHWIDEEDPYVNPMGSKGIGEIGIVGAAAAIGNAVHHATGRRVRELPITPDKLLGLG</sequence>
<protein>
    <submittedName>
        <fullName evidence="4">Xanthine dehydrogenase family protein molybdopterin-binding subunit</fullName>
    </submittedName>
</protein>
<keyword evidence="5" id="KW-1185">Reference proteome</keyword>
<organism evidence="4 5">
    <name type="scientific">Paraconexibacter antarcticus</name>
    <dbReference type="NCBI Taxonomy" id="2949664"/>
    <lineage>
        <taxon>Bacteria</taxon>
        <taxon>Bacillati</taxon>
        <taxon>Actinomycetota</taxon>
        <taxon>Thermoleophilia</taxon>
        <taxon>Solirubrobacterales</taxon>
        <taxon>Paraconexibacteraceae</taxon>
        <taxon>Paraconexibacter</taxon>
    </lineage>
</organism>
<dbReference type="InterPro" id="IPR036856">
    <property type="entry name" value="Ald_Oxase/Xan_DH_a/b_sf"/>
</dbReference>
<dbReference type="InterPro" id="IPR037165">
    <property type="entry name" value="AldOxase/xan_DH_Mopterin-bd_sf"/>
</dbReference>
<evidence type="ECO:0000259" key="3">
    <source>
        <dbReference type="SMART" id="SM01008"/>
    </source>
</evidence>
<dbReference type="RefSeq" id="WP_254570371.1">
    <property type="nucleotide sequence ID" value="NZ_CP098502.1"/>
</dbReference>
<dbReference type="EMBL" id="CP098502">
    <property type="protein sequence ID" value="UTI63646.1"/>
    <property type="molecule type" value="Genomic_DNA"/>
</dbReference>
<dbReference type="PANTHER" id="PTHR11908:SF132">
    <property type="entry name" value="ALDEHYDE OXIDASE 1-RELATED"/>
    <property type="match status" value="1"/>
</dbReference>
<dbReference type="InterPro" id="IPR046867">
    <property type="entry name" value="AldOxase/xan_DH_MoCoBD2"/>
</dbReference>
<dbReference type="Pfam" id="PF02738">
    <property type="entry name" value="MoCoBD_1"/>
    <property type="match status" value="1"/>
</dbReference>
<keyword evidence="2" id="KW-0560">Oxidoreductase</keyword>
<dbReference type="InterPro" id="IPR008274">
    <property type="entry name" value="AldOxase/xan_DH_MoCoBD1"/>
</dbReference>
<dbReference type="InterPro" id="IPR000674">
    <property type="entry name" value="Ald_Oxase/Xan_DH_a/b"/>
</dbReference>
<evidence type="ECO:0000313" key="5">
    <source>
        <dbReference type="Proteomes" id="UP001056035"/>
    </source>
</evidence>
<dbReference type="Pfam" id="PF01315">
    <property type="entry name" value="Ald_Xan_dh_C"/>
    <property type="match status" value="1"/>
</dbReference>
<dbReference type="PANTHER" id="PTHR11908">
    <property type="entry name" value="XANTHINE DEHYDROGENASE"/>
    <property type="match status" value="1"/>
</dbReference>
<name>A0ABY5DRT7_9ACTN</name>
<feature type="domain" description="Aldehyde oxidase/xanthine dehydrogenase a/b hammerhead" evidence="3">
    <location>
        <begin position="25"/>
        <end position="129"/>
    </location>
</feature>
<proteinExistence type="predicted"/>
<dbReference type="Gene3D" id="3.30.365.10">
    <property type="entry name" value="Aldehyde oxidase/xanthine dehydrogenase, molybdopterin binding domain"/>
    <property type="match status" value="4"/>
</dbReference>
<evidence type="ECO:0000256" key="2">
    <source>
        <dbReference type="ARBA" id="ARBA00023002"/>
    </source>
</evidence>
<gene>
    <name evidence="4" type="ORF">NBH00_20170</name>
</gene>